<proteinExistence type="inferred from homology"/>
<accession>A0A6A5Y9P9</accession>
<evidence type="ECO:0000256" key="8">
    <source>
        <dbReference type="RuleBase" id="RU367053"/>
    </source>
</evidence>
<evidence type="ECO:0000256" key="6">
    <source>
        <dbReference type="ARBA" id="ARBA00023242"/>
    </source>
</evidence>
<dbReference type="GO" id="GO:0140818">
    <property type="term" value="F:mRNA 5'-triphosphate monophosphatase activity"/>
    <property type="evidence" value="ECO:0007669"/>
    <property type="project" value="UniProtKB-EC"/>
</dbReference>
<dbReference type="OrthoDB" id="272147at2759"/>
<comment type="similarity">
    <text evidence="3 8">Belongs to the fungal TPase family.</text>
</comment>
<organism evidence="11 12">
    <name type="scientific">Aaosphaeria arxii CBS 175.79</name>
    <dbReference type="NCBI Taxonomy" id="1450172"/>
    <lineage>
        <taxon>Eukaryota</taxon>
        <taxon>Fungi</taxon>
        <taxon>Dikarya</taxon>
        <taxon>Ascomycota</taxon>
        <taxon>Pezizomycotina</taxon>
        <taxon>Dothideomycetes</taxon>
        <taxon>Pleosporomycetidae</taxon>
        <taxon>Pleosporales</taxon>
        <taxon>Pleosporales incertae sedis</taxon>
        <taxon>Aaosphaeria</taxon>
    </lineage>
</organism>
<feature type="region of interest" description="Disordered" evidence="9">
    <location>
        <begin position="71"/>
        <end position="116"/>
    </location>
</feature>
<dbReference type="PANTHER" id="PTHR28118">
    <property type="entry name" value="POLYNUCLEOTIDE 5'-TRIPHOSPHATASE-RELATED"/>
    <property type="match status" value="1"/>
</dbReference>
<feature type="compositionally biased region" description="Basic residues" evidence="9">
    <location>
        <begin position="44"/>
        <end position="56"/>
    </location>
</feature>
<comment type="catalytic activity">
    <reaction evidence="7">
        <text>a 5'-end triphospho-ribonucleoside in mRNA + H2O = a 5'-end diphospho-ribonucleoside in mRNA + phosphate + H(+)</text>
        <dbReference type="Rhea" id="RHEA:67004"/>
        <dbReference type="Rhea" id="RHEA-COMP:17164"/>
        <dbReference type="Rhea" id="RHEA-COMP:17165"/>
        <dbReference type="ChEBI" id="CHEBI:15377"/>
        <dbReference type="ChEBI" id="CHEBI:15378"/>
        <dbReference type="ChEBI" id="CHEBI:43474"/>
        <dbReference type="ChEBI" id="CHEBI:167616"/>
        <dbReference type="ChEBI" id="CHEBI:167618"/>
        <dbReference type="EC" id="3.6.1.74"/>
    </reaction>
    <physiologicalReaction direction="left-to-right" evidence="7">
        <dbReference type="Rhea" id="RHEA:67005"/>
    </physiologicalReaction>
</comment>
<reference evidence="11" key="1">
    <citation type="journal article" date="2020" name="Stud. Mycol.">
        <title>101 Dothideomycetes genomes: a test case for predicting lifestyles and emergence of pathogens.</title>
        <authorList>
            <person name="Haridas S."/>
            <person name="Albert R."/>
            <person name="Binder M."/>
            <person name="Bloem J."/>
            <person name="Labutti K."/>
            <person name="Salamov A."/>
            <person name="Andreopoulos B."/>
            <person name="Baker S."/>
            <person name="Barry K."/>
            <person name="Bills G."/>
            <person name="Bluhm B."/>
            <person name="Cannon C."/>
            <person name="Castanera R."/>
            <person name="Culley D."/>
            <person name="Daum C."/>
            <person name="Ezra D."/>
            <person name="Gonzalez J."/>
            <person name="Henrissat B."/>
            <person name="Kuo A."/>
            <person name="Liang C."/>
            <person name="Lipzen A."/>
            <person name="Lutzoni F."/>
            <person name="Magnuson J."/>
            <person name="Mondo S."/>
            <person name="Nolan M."/>
            <person name="Ohm R."/>
            <person name="Pangilinan J."/>
            <person name="Park H.-J."/>
            <person name="Ramirez L."/>
            <person name="Alfaro M."/>
            <person name="Sun H."/>
            <person name="Tritt A."/>
            <person name="Yoshinaga Y."/>
            <person name="Zwiers L.-H."/>
            <person name="Turgeon B."/>
            <person name="Goodwin S."/>
            <person name="Spatafora J."/>
            <person name="Crous P."/>
            <person name="Grigoriev I."/>
        </authorList>
    </citation>
    <scope>NUCLEOTIDE SEQUENCE</scope>
    <source>
        <strain evidence="11">CBS 175.79</strain>
    </source>
</reference>
<dbReference type="Gene3D" id="3.20.100.10">
    <property type="entry name" value="mRNA triphosphatase Cet1-like"/>
    <property type="match status" value="1"/>
</dbReference>
<dbReference type="InterPro" id="IPR037009">
    <property type="entry name" value="mRNA_triPase_Cet1_sf"/>
</dbReference>
<dbReference type="InterPro" id="IPR033469">
    <property type="entry name" value="CYTH-like_dom_sf"/>
</dbReference>
<dbReference type="RefSeq" id="XP_033390325.1">
    <property type="nucleotide sequence ID" value="XM_033526768.1"/>
</dbReference>
<dbReference type="EMBL" id="ML978066">
    <property type="protein sequence ID" value="KAF2021986.1"/>
    <property type="molecule type" value="Genomic_DNA"/>
</dbReference>
<keyword evidence="5 8" id="KW-0378">Hydrolase</keyword>
<comment type="subunit">
    <text evidence="8">Heterodimer. The mRNA-capping enzyme is composed of two separate chains alpha and beta, respectively a mRNA guanylyltransferase and an mRNA 5'-triphosphate monophosphatase.</text>
</comment>
<dbReference type="EC" id="3.6.1.74" evidence="8"/>
<name>A0A6A5Y9P9_9PLEO</name>
<dbReference type="GeneID" id="54284165"/>
<feature type="region of interest" description="Disordered" evidence="9">
    <location>
        <begin position="1"/>
        <end position="59"/>
    </location>
</feature>
<feature type="domain" description="mRNA triphosphatase Cet1-like" evidence="10">
    <location>
        <begin position="137"/>
        <end position="374"/>
    </location>
</feature>
<evidence type="ECO:0000256" key="3">
    <source>
        <dbReference type="ARBA" id="ARBA00006345"/>
    </source>
</evidence>
<dbReference type="Proteomes" id="UP000799778">
    <property type="component" value="Unassembled WGS sequence"/>
</dbReference>
<evidence type="ECO:0000256" key="4">
    <source>
        <dbReference type="ARBA" id="ARBA00022664"/>
    </source>
</evidence>
<dbReference type="GO" id="GO:0031533">
    <property type="term" value="C:mRNA capping enzyme complex"/>
    <property type="evidence" value="ECO:0007669"/>
    <property type="project" value="UniProtKB-UniRule"/>
</dbReference>
<keyword evidence="8" id="KW-0506">mRNA capping</keyword>
<sequence>MNISDLLSNPGPEATPRRSPSNPHSITAASPAISVAKLPTPPHNTHKAMPRRRQRHDPRPIWAVREHEALEAHHRDHRNQRRPSRAPSATPRLQAQPLPSAQHNGNAPQQRPRVPVLDRRQLTSFERPLTNDNVVYDETSRQVCDLIWDNVVMSEPIRQVLREDPHTHLEIEARWGQILDKQSNVRLHGIHRTECVVQVEGTKFESTMSLEQHKKMNQFLNKEVTKALSPEVQRPEITYRHTHEVDTFYELDQAGFALLHPVIKAIIQRSGHTQRVRVTTDQKTGQITRKIIKLKLVNLEISSPRTEWDYRIGINLEVNFPGPVESLQPAKEGMRGVEERRKDRMSYSWLGAYTVDLTQVTQSTSRNHELELELDPDLVLQAADSIQRGEDNNNYEPLIVGLMNNLRVLSREMTKV</sequence>
<evidence type="ECO:0000256" key="9">
    <source>
        <dbReference type="SAM" id="MobiDB-lite"/>
    </source>
</evidence>
<evidence type="ECO:0000256" key="5">
    <source>
        <dbReference type="ARBA" id="ARBA00022801"/>
    </source>
</evidence>
<evidence type="ECO:0000313" key="11">
    <source>
        <dbReference type="EMBL" id="KAF2021986.1"/>
    </source>
</evidence>
<evidence type="ECO:0000256" key="2">
    <source>
        <dbReference type="ARBA" id="ARBA00004123"/>
    </source>
</evidence>
<dbReference type="InterPro" id="IPR004206">
    <property type="entry name" value="mRNA_triPase_Cet1"/>
</dbReference>
<keyword evidence="12" id="KW-1185">Reference proteome</keyword>
<dbReference type="PANTHER" id="PTHR28118:SF1">
    <property type="entry name" value="POLYNUCLEOTIDE 5'-TRIPHOSPHATASE CTL1-RELATED"/>
    <property type="match status" value="1"/>
</dbReference>
<comment type="cofactor">
    <cofactor evidence="1 8">
        <name>Mg(2+)</name>
        <dbReference type="ChEBI" id="CHEBI:18420"/>
    </cofactor>
</comment>
<dbReference type="GO" id="GO:0006370">
    <property type="term" value="P:7-methylguanosine mRNA capping"/>
    <property type="evidence" value="ECO:0007669"/>
    <property type="project" value="UniProtKB-UniRule"/>
</dbReference>
<dbReference type="GO" id="GO:0004651">
    <property type="term" value="F:polynucleotide 5'-phosphatase activity"/>
    <property type="evidence" value="ECO:0007669"/>
    <property type="project" value="UniProtKB-UniRule"/>
</dbReference>
<protein>
    <recommendedName>
        <fullName evidence="8">mRNA-capping enzyme subunit beta</fullName>
        <ecNumber evidence="8">3.6.1.74</ecNumber>
    </recommendedName>
    <alternativeName>
        <fullName evidence="8">mRNA 5'-phosphatase</fullName>
    </alternativeName>
    <alternativeName>
        <fullName evidence="8">mRNA 5'-triphosphate monophosphatase</fullName>
    </alternativeName>
</protein>
<feature type="compositionally biased region" description="Polar residues" evidence="9">
    <location>
        <begin position="18"/>
        <end position="28"/>
    </location>
</feature>
<dbReference type="SUPFAM" id="SSF55154">
    <property type="entry name" value="CYTH-like phosphatases"/>
    <property type="match status" value="1"/>
</dbReference>
<evidence type="ECO:0000313" key="12">
    <source>
        <dbReference type="Proteomes" id="UP000799778"/>
    </source>
</evidence>
<dbReference type="InterPro" id="IPR040343">
    <property type="entry name" value="Cet1/Ctl1"/>
</dbReference>
<feature type="compositionally biased region" description="Basic residues" evidence="9">
    <location>
        <begin position="75"/>
        <end position="84"/>
    </location>
</feature>
<evidence type="ECO:0000256" key="1">
    <source>
        <dbReference type="ARBA" id="ARBA00001946"/>
    </source>
</evidence>
<dbReference type="CDD" id="cd07470">
    <property type="entry name" value="CYTH-like_mRNA_RTPase"/>
    <property type="match status" value="1"/>
</dbReference>
<comment type="subcellular location">
    <subcellularLocation>
        <location evidence="2 8">Nucleus</location>
    </subcellularLocation>
</comment>
<keyword evidence="4 8" id="KW-0507">mRNA processing</keyword>
<comment type="function">
    <text evidence="8">First step of mRNA capping. Converts the 5'-triphosphate end of a nascent mRNA chain into a diphosphate end.</text>
</comment>
<evidence type="ECO:0000259" key="10">
    <source>
        <dbReference type="Pfam" id="PF02940"/>
    </source>
</evidence>
<gene>
    <name evidence="11" type="ORF">BU24DRAFT_417626</name>
</gene>
<feature type="compositionally biased region" description="Polar residues" evidence="9">
    <location>
        <begin position="97"/>
        <end position="109"/>
    </location>
</feature>
<evidence type="ECO:0000256" key="7">
    <source>
        <dbReference type="ARBA" id="ARBA00047740"/>
    </source>
</evidence>
<dbReference type="AlphaFoldDB" id="A0A6A5Y9P9"/>
<keyword evidence="6 8" id="KW-0539">Nucleus</keyword>
<dbReference type="Pfam" id="PF02940">
    <property type="entry name" value="mRNA_triPase"/>
    <property type="match status" value="1"/>
</dbReference>